<evidence type="ECO:0000256" key="2">
    <source>
        <dbReference type="ARBA" id="ARBA00022723"/>
    </source>
</evidence>
<evidence type="ECO:0000313" key="7">
    <source>
        <dbReference type="Proteomes" id="UP001596270"/>
    </source>
</evidence>
<proteinExistence type="predicted"/>
<gene>
    <name evidence="6" type="ORF">ACFQND_26990</name>
</gene>
<keyword evidence="2" id="KW-0479">Metal-binding</keyword>
<evidence type="ECO:0000313" key="6">
    <source>
        <dbReference type="EMBL" id="MFC6284888.1"/>
    </source>
</evidence>
<protein>
    <submittedName>
        <fullName evidence="6">Non-heme iron oxygenase ferredoxin subunit</fullName>
    </submittedName>
</protein>
<dbReference type="Pfam" id="PF00355">
    <property type="entry name" value="Rieske"/>
    <property type="match status" value="1"/>
</dbReference>
<dbReference type="SUPFAM" id="SSF50022">
    <property type="entry name" value="ISP domain"/>
    <property type="match status" value="1"/>
</dbReference>
<evidence type="ECO:0000256" key="3">
    <source>
        <dbReference type="ARBA" id="ARBA00023004"/>
    </source>
</evidence>
<dbReference type="Proteomes" id="UP001596270">
    <property type="component" value="Unassembled WGS sequence"/>
</dbReference>
<organism evidence="6 7">
    <name type="scientific">Polaromonas aquatica</name>
    <dbReference type="NCBI Taxonomy" id="332657"/>
    <lineage>
        <taxon>Bacteria</taxon>
        <taxon>Pseudomonadati</taxon>
        <taxon>Pseudomonadota</taxon>
        <taxon>Betaproteobacteria</taxon>
        <taxon>Burkholderiales</taxon>
        <taxon>Comamonadaceae</taxon>
        <taxon>Polaromonas</taxon>
    </lineage>
</organism>
<dbReference type="CDD" id="cd03528">
    <property type="entry name" value="Rieske_RO_ferredoxin"/>
    <property type="match status" value="1"/>
</dbReference>
<keyword evidence="1" id="KW-0001">2Fe-2S</keyword>
<dbReference type="InterPro" id="IPR017941">
    <property type="entry name" value="Rieske_2Fe-2S"/>
</dbReference>
<keyword evidence="4" id="KW-0411">Iron-sulfur</keyword>
<comment type="caution">
    <text evidence="6">The sequence shown here is derived from an EMBL/GenBank/DDBJ whole genome shotgun (WGS) entry which is preliminary data.</text>
</comment>
<evidence type="ECO:0000256" key="4">
    <source>
        <dbReference type="ARBA" id="ARBA00023014"/>
    </source>
</evidence>
<evidence type="ECO:0000259" key="5">
    <source>
        <dbReference type="PROSITE" id="PS51296"/>
    </source>
</evidence>
<reference evidence="7" key="1">
    <citation type="journal article" date="2019" name="Int. J. Syst. Evol. Microbiol.">
        <title>The Global Catalogue of Microorganisms (GCM) 10K type strain sequencing project: providing services to taxonomists for standard genome sequencing and annotation.</title>
        <authorList>
            <consortium name="The Broad Institute Genomics Platform"/>
            <consortium name="The Broad Institute Genome Sequencing Center for Infectious Disease"/>
            <person name="Wu L."/>
            <person name="Ma J."/>
        </authorList>
    </citation>
    <scope>NUCLEOTIDE SEQUENCE [LARGE SCALE GENOMIC DNA]</scope>
    <source>
        <strain evidence="7">CCUG 39402</strain>
    </source>
</reference>
<name>A0ABW1U7D6_9BURK</name>
<sequence>MTFQTDHADPSGEAQAGDIFSTAIEATEVPLGHVKKVMHEGSEVAIYNVEGCFYATQDQCTHGLASLSDGFLIGEFIECPLHQGMFDVRTGEATAAPCDISLKTYKTSLKDGVIFLARSTGE</sequence>
<dbReference type="InterPro" id="IPR036922">
    <property type="entry name" value="Rieske_2Fe-2S_sf"/>
</dbReference>
<keyword evidence="7" id="KW-1185">Reference proteome</keyword>
<evidence type="ECO:0000256" key="1">
    <source>
        <dbReference type="ARBA" id="ARBA00022714"/>
    </source>
</evidence>
<dbReference type="RefSeq" id="WP_371439442.1">
    <property type="nucleotide sequence ID" value="NZ_JBHSRS010000084.1"/>
</dbReference>
<feature type="domain" description="Rieske" evidence="5">
    <location>
        <begin position="21"/>
        <end position="116"/>
    </location>
</feature>
<dbReference type="Gene3D" id="2.102.10.10">
    <property type="entry name" value="Rieske [2Fe-2S] iron-sulphur domain"/>
    <property type="match status" value="1"/>
</dbReference>
<dbReference type="PANTHER" id="PTHR21496">
    <property type="entry name" value="FERREDOXIN-RELATED"/>
    <property type="match status" value="1"/>
</dbReference>
<dbReference type="PROSITE" id="PS51296">
    <property type="entry name" value="RIESKE"/>
    <property type="match status" value="1"/>
</dbReference>
<keyword evidence="3" id="KW-0408">Iron</keyword>
<dbReference type="EMBL" id="JBHSRS010000084">
    <property type="protein sequence ID" value="MFC6284888.1"/>
    <property type="molecule type" value="Genomic_DNA"/>
</dbReference>
<accession>A0ABW1U7D6</accession>
<dbReference type="PANTHER" id="PTHR21496:SF23">
    <property type="entry name" value="3-PHENYLPROPIONATE_CINNAMIC ACID DIOXYGENASE FERREDOXIN SUBUNIT"/>
    <property type="match status" value="1"/>
</dbReference>